<dbReference type="AlphaFoldDB" id="I0KH82"/>
<feature type="chain" id="PRO_5003630255" description="Secretion system C-terminal sorting domain-containing protein" evidence="1">
    <location>
        <begin position="22"/>
        <end position="673"/>
    </location>
</feature>
<name>I0KH82_9BACT</name>
<accession>I0KH82</accession>
<sequence>MKKSIYTLLLLCALLPTAGRAQVTQKFAWTARLPARPIAIATDAGRGAYVLLEGNTILQIDAQGRERWKQTFTDWPTIRRITTTSTGQLVMAGPFTGQFTISDSTYKLNEDYETSTFVAALDSNHAQRWTTYIITPDGLMSQPTTLATDASGAILAFGRRSESGNPFLCRFDMDGRFLGSRVYGGPVVPAPDAVAMVANSEGQALLSITERTRQSSSGVLTKVTDDSLYWTAYIGESLGSVPDRRFDTNPLDLSVDRRGNTVVLSNYTLTDRAEGLRVEQGQALLRYDASGKNTWLKTGVVRPDSAMATGLVVDPSGAFVVFGGYEGEYTPETNTYSKADYISLAGYSPEGNLRWTTRLNASSGNDHLVDVVRLNNGSLLLLGSTTGTLTSLSATGTSETPAYFLTNFQPFDLQPTTAQSVVLCANGQTTLRGNYAGYFEQPLTLQLSDATGSFTNPQTLANVPIGVSGSLFSVTNFAVTVPVPASVAAGTSYQLRAVSSVPEYLGATITATVAQAPAIPMVQQVGDELLASTTGTSGVTYQWYTSGQQPVSGATGARFRPTQPGAYYAVAMAGGCPSLASEALQFLLLANEPTVTISVYPNPVSDRLLVQWPAAIATNGQLELTDLTGRTVRQQARTGEVTELNVRDLTTGVYLLSLQADGQPRQVHKVMVK</sequence>
<organism evidence="3 4">
    <name type="scientific">Fibrella aestuarina BUZ 2</name>
    <dbReference type="NCBI Taxonomy" id="1166018"/>
    <lineage>
        <taxon>Bacteria</taxon>
        <taxon>Pseudomonadati</taxon>
        <taxon>Bacteroidota</taxon>
        <taxon>Cytophagia</taxon>
        <taxon>Cytophagales</taxon>
        <taxon>Spirosomataceae</taxon>
        <taxon>Fibrella</taxon>
    </lineage>
</organism>
<dbReference type="OrthoDB" id="937114at2"/>
<protein>
    <recommendedName>
        <fullName evidence="2">Secretion system C-terminal sorting domain-containing protein</fullName>
    </recommendedName>
</protein>
<dbReference type="NCBIfam" id="TIGR04183">
    <property type="entry name" value="Por_Secre_tail"/>
    <property type="match status" value="1"/>
</dbReference>
<evidence type="ECO:0000313" key="3">
    <source>
        <dbReference type="EMBL" id="CCH03485.1"/>
    </source>
</evidence>
<feature type="domain" description="Secretion system C-terminal sorting" evidence="2">
    <location>
        <begin position="599"/>
        <end position="672"/>
    </location>
</feature>
<dbReference type="HOGENOM" id="CLU_408117_0_0_10"/>
<dbReference type="Proteomes" id="UP000011058">
    <property type="component" value="Chromosome"/>
</dbReference>
<evidence type="ECO:0000256" key="1">
    <source>
        <dbReference type="SAM" id="SignalP"/>
    </source>
</evidence>
<dbReference type="STRING" id="1166018.FAES_5486"/>
<dbReference type="eggNOG" id="COG5306">
    <property type="taxonomic scope" value="Bacteria"/>
</dbReference>
<proteinExistence type="predicted"/>
<dbReference type="EMBL" id="HE796683">
    <property type="protein sequence ID" value="CCH03485.1"/>
    <property type="molecule type" value="Genomic_DNA"/>
</dbReference>
<dbReference type="RefSeq" id="WP_015334582.1">
    <property type="nucleotide sequence ID" value="NC_020054.1"/>
</dbReference>
<dbReference type="KEGG" id="fae:FAES_5486"/>
<dbReference type="SUPFAM" id="SSF101898">
    <property type="entry name" value="NHL repeat"/>
    <property type="match status" value="1"/>
</dbReference>
<gene>
    <name evidence="3" type="ORF">FAES_5486</name>
</gene>
<evidence type="ECO:0000259" key="2">
    <source>
        <dbReference type="Pfam" id="PF18962"/>
    </source>
</evidence>
<reference evidence="3 4" key="1">
    <citation type="journal article" date="2012" name="J. Bacteriol.">
        <title>Genome Sequence of Fibrella aestuarina BUZ 2T, a Filamentous Marine Bacterium.</title>
        <authorList>
            <person name="Filippini M."/>
            <person name="Qi W."/>
            <person name="Blom J."/>
            <person name="Goesmann A."/>
            <person name="Smits T.H."/>
            <person name="Bagheri H.C."/>
        </authorList>
    </citation>
    <scope>NUCLEOTIDE SEQUENCE [LARGE SCALE GENOMIC DNA]</scope>
    <source>
        <strain evidence="4">BUZ 2T</strain>
    </source>
</reference>
<dbReference type="PATRIC" id="fig|1166018.3.peg.2466"/>
<keyword evidence="1" id="KW-0732">Signal</keyword>
<dbReference type="Pfam" id="PF18962">
    <property type="entry name" value="Por_Secre_tail"/>
    <property type="match status" value="1"/>
</dbReference>
<dbReference type="InterPro" id="IPR026444">
    <property type="entry name" value="Secre_tail"/>
</dbReference>
<evidence type="ECO:0000313" key="4">
    <source>
        <dbReference type="Proteomes" id="UP000011058"/>
    </source>
</evidence>
<keyword evidence="4" id="KW-1185">Reference proteome</keyword>
<feature type="signal peptide" evidence="1">
    <location>
        <begin position="1"/>
        <end position="21"/>
    </location>
</feature>